<dbReference type="InterPro" id="IPR010033">
    <property type="entry name" value="HAD_SF_ppase_IIIC"/>
</dbReference>
<dbReference type="Gene3D" id="3.40.50.1000">
    <property type="entry name" value="HAD superfamily/HAD-like"/>
    <property type="match status" value="1"/>
</dbReference>
<dbReference type="SUPFAM" id="SSF56784">
    <property type="entry name" value="HAD-like"/>
    <property type="match status" value="1"/>
</dbReference>
<dbReference type="SFLD" id="SFLDG01131">
    <property type="entry name" value="C1.5.2:_MDP_Like"/>
    <property type="match status" value="1"/>
</dbReference>
<dbReference type="InterPro" id="IPR010036">
    <property type="entry name" value="MDP_1_eu_arc"/>
</dbReference>
<dbReference type="PANTHER" id="PTHR17901">
    <property type="entry name" value="MAGNESIUM-DEPENDENT PHOSPHATASE 1 MDP1"/>
    <property type="match status" value="1"/>
</dbReference>
<proteinExistence type="predicted"/>
<dbReference type="OMA" id="GVWAWRK"/>
<dbReference type="EMBL" id="KK852446">
    <property type="protein sequence ID" value="KDR23744.1"/>
    <property type="molecule type" value="Genomic_DNA"/>
</dbReference>
<dbReference type="eggNOG" id="KOG4549">
    <property type="taxonomic scope" value="Eukaryota"/>
</dbReference>
<dbReference type="NCBIfam" id="TIGR01681">
    <property type="entry name" value="HAD-SF-IIIC"/>
    <property type="match status" value="1"/>
</dbReference>
<keyword evidence="2" id="KW-1185">Reference proteome</keyword>
<dbReference type="Pfam" id="PF12689">
    <property type="entry name" value="Acid_PPase"/>
    <property type="match status" value="1"/>
</dbReference>
<evidence type="ECO:0000313" key="2">
    <source>
        <dbReference type="Proteomes" id="UP000027135"/>
    </source>
</evidence>
<dbReference type="InterPro" id="IPR023214">
    <property type="entry name" value="HAD_sf"/>
</dbReference>
<protein>
    <submittedName>
        <fullName evidence="1">Magnesium-dependent phosphatase 1</fullName>
    </submittedName>
</protein>
<name>A0A067RV42_ZOONE</name>
<organism evidence="1 2">
    <name type="scientific">Zootermopsis nevadensis</name>
    <name type="common">Dampwood termite</name>
    <dbReference type="NCBI Taxonomy" id="136037"/>
    <lineage>
        <taxon>Eukaryota</taxon>
        <taxon>Metazoa</taxon>
        <taxon>Ecdysozoa</taxon>
        <taxon>Arthropoda</taxon>
        <taxon>Hexapoda</taxon>
        <taxon>Insecta</taxon>
        <taxon>Pterygota</taxon>
        <taxon>Neoptera</taxon>
        <taxon>Polyneoptera</taxon>
        <taxon>Dictyoptera</taxon>
        <taxon>Blattodea</taxon>
        <taxon>Blattoidea</taxon>
        <taxon>Termitoidae</taxon>
        <taxon>Termopsidae</taxon>
        <taxon>Zootermopsis</taxon>
    </lineage>
</organism>
<gene>
    <name evidence="1" type="ORF">L798_06030</name>
</gene>
<dbReference type="SFLD" id="SFLDG01129">
    <property type="entry name" value="C1.5:_HAD__Beta-PGM__Phosphata"/>
    <property type="match status" value="1"/>
</dbReference>
<dbReference type="InterPro" id="IPR036412">
    <property type="entry name" value="HAD-like_sf"/>
</dbReference>
<reference evidence="1 2" key="1">
    <citation type="journal article" date="2014" name="Nat. Commun.">
        <title>Molecular traces of alternative social organization in a termite genome.</title>
        <authorList>
            <person name="Terrapon N."/>
            <person name="Li C."/>
            <person name="Robertson H.M."/>
            <person name="Ji L."/>
            <person name="Meng X."/>
            <person name="Booth W."/>
            <person name="Chen Z."/>
            <person name="Childers C.P."/>
            <person name="Glastad K.M."/>
            <person name="Gokhale K."/>
            <person name="Gowin J."/>
            <person name="Gronenberg W."/>
            <person name="Hermansen R.A."/>
            <person name="Hu H."/>
            <person name="Hunt B.G."/>
            <person name="Huylmans A.K."/>
            <person name="Khalil S.M."/>
            <person name="Mitchell R.D."/>
            <person name="Munoz-Torres M.C."/>
            <person name="Mustard J.A."/>
            <person name="Pan H."/>
            <person name="Reese J.T."/>
            <person name="Scharf M.E."/>
            <person name="Sun F."/>
            <person name="Vogel H."/>
            <person name="Xiao J."/>
            <person name="Yang W."/>
            <person name="Yang Z."/>
            <person name="Yang Z."/>
            <person name="Zhou J."/>
            <person name="Zhu J."/>
            <person name="Brent C.S."/>
            <person name="Elsik C.G."/>
            <person name="Goodisman M.A."/>
            <person name="Liberles D.A."/>
            <person name="Roe R.M."/>
            <person name="Vargo E.L."/>
            <person name="Vilcinskas A."/>
            <person name="Wang J."/>
            <person name="Bornberg-Bauer E."/>
            <person name="Korb J."/>
            <person name="Zhang G."/>
            <person name="Liebig J."/>
        </authorList>
    </citation>
    <scope>NUCLEOTIDE SEQUENCE [LARGE SCALE GENOMIC DNA]</scope>
    <source>
        <tissue evidence="1">Whole organism</tissue>
    </source>
</reference>
<accession>A0A067RV42</accession>
<evidence type="ECO:0000313" key="1">
    <source>
        <dbReference type="EMBL" id="KDR23744.1"/>
    </source>
</evidence>
<dbReference type="InParanoid" id="A0A067RV42"/>
<dbReference type="Proteomes" id="UP000027135">
    <property type="component" value="Unassembled WGS sequence"/>
</dbReference>
<dbReference type="PANTHER" id="PTHR17901:SF14">
    <property type="entry name" value="MAGNESIUM-DEPENDENT PHOSPHATASE 1"/>
    <property type="match status" value="1"/>
</dbReference>
<dbReference type="AlphaFoldDB" id="A0A067RV42"/>
<dbReference type="NCBIfam" id="TIGR01685">
    <property type="entry name" value="MDP-1"/>
    <property type="match status" value="1"/>
</dbReference>
<sequence>MQRPVLHHVEDWKKPALIVFDLDFTLWPFRVDKSAKSPFSVSKKGNVIDVRGRVFKTFPEVSQLLMTLTSNGYNLAVASRIKDIPGAYQLLQLFGIMQYFQYKEIYPSVKTVHFYQLRRKTGIEFDRMIFFDDDRRNVRDVSRLGVTRSQAHIKHCSHHKIVSILSYVMPEKFACTKIQKAYEI</sequence>
<dbReference type="SFLD" id="SFLDS00003">
    <property type="entry name" value="Haloacid_Dehalogenase"/>
    <property type="match status" value="1"/>
</dbReference>
<dbReference type="STRING" id="136037.A0A067RV42"/>
<dbReference type="GO" id="GO:0003993">
    <property type="term" value="F:acid phosphatase activity"/>
    <property type="evidence" value="ECO:0007669"/>
    <property type="project" value="TreeGrafter"/>
</dbReference>